<dbReference type="EMBL" id="LR798385">
    <property type="protein sequence ID" value="CAB5228316.1"/>
    <property type="molecule type" value="Genomic_DNA"/>
</dbReference>
<accession>A0A6J5QES6</accession>
<reference evidence="2" key="1">
    <citation type="submission" date="2020-05" db="EMBL/GenBank/DDBJ databases">
        <authorList>
            <person name="Chiriac C."/>
            <person name="Salcher M."/>
            <person name="Ghai R."/>
            <person name="Kavagutti S V."/>
        </authorList>
    </citation>
    <scope>NUCLEOTIDE SEQUENCE</scope>
</reference>
<dbReference type="EMBL" id="LR797278">
    <property type="protein sequence ID" value="CAB4199499.1"/>
    <property type="molecule type" value="Genomic_DNA"/>
</dbReference>
<gene>
    <name evidence="2" type="ORF">UFOVP1084_29</name>
    <name evidence="3" type="ORF">UFOVP1328_49</name>
    <name evidence="4" type="ORF">UFOVP1532_17</name>
</gene>
<evidence type="ECO:0000256" key="1">
    <source>
        <dbReference type="SAM" id="MobiDB-lite"/>
    </source>
</evidence>
<evidence type="ECO:0000313" key="4">
    <source>
        <dbReference type="EMBL" id="CAB5228316.1"/>
    </source>
</evidence>
<dbReference type="EMBL" id="LR797042">
    <property type="protein sequence ID" value="CAB4182979.1"/>
    <property type="molecule type" value="Genomic_DNA"/>
</dbReference>
<feature type="region of interest" description="Disordered" evidence="1">
    <location>
        <begin position="69"/>
        <end position="114"/>
    </location>
</feature>
<evidence type="ECO:0000313" key="2">
    <source>
        <dbReference type="EMBL" id="CAB4182979.1"/>
    </source>
</evidence>
<feature type="compositionally biased region" description="Low complexity" evidence="1">
    <location>
        <begin position="85"/>
        <end position="101"/>
    </location>
</feature>
<proteinExistence type="predicted"/>
<protein>
    <submittedName>
        <fullName evidence="2">Uncharacterized protein</fullName>
    </submittedName>
</protein>
<evidence type="ECO:0000313" key="3">
    <source>
        <dbReference type="EMBL" id="CAB4199499.1"/>
    </source>
</evidence>
<sequence length="114" mass="11499">MAIPEFMRGGEVGSDAKITQNPYAAEITSSATVGENGVQVALAANPVTQGPVPSVVDTANGARTEIRGLPPQLEHDGPVPSVVDSSTGGATTAPAGTFPGSMRPPSTVDTSRNR</sequence>
<organism evidence="2">
    <name type="scientific">uncultured Caudovirales phage</name>
    <dbReference type="NCBI Taxonomy" id="2100421"/>
    <lineage>
        <taxon>Viruses</taxon>
        <taxon>Duplodnaviria</taxon>
        <taxon>Heunggongvirae</taxon>
        <taxon>Uroviricota</taxon>
        <taxon>Caudoviricetes</taxon>
        <taxon>Peduoviridae</taxon>
        <taxon>Maltschvirus</taxon>
        <taxon>Maltschvirus maltsch</taxon>
    </lineage>
</organism>
<name>A0A6J5QES6_9CAUD</name>